<sequence length="119" mass="13173">MDVINYLMLLLSVSMTVAAQTLLKFGSRNVNFEGSMINILLGYMTSPLIVGGFAAYALAAIIWVYCLSAFDLSYVTFVSSIQYVLLILVSLLIFQEHISVMKWAGTGFIMIGVIFWLKG</sequence>
<evidence type="ECO:0000256" key="6">
    <source>
        <dbReference type="SAM" id="Phobius"/>
    </source>
</evidence>
<feature type="transmembrane region" description="Helical" evidence="6">
    <location>
        <begin position="72"/>
        <end position="94"/>
    </location>
</feature>
<dbReference type="PANTHER" id="PTHR30561:SF9">
    <property type="entry name" value="4-AMINO-4-DEOXY-L-ARABINOSE-PHOSPHOUNDECAPRENOL FLIPPASE SUBUNIT ARNF-RELATED"/>
    <property type="match status" value="1"/>
</dbReference>
<dbReference type="AlphaFoldDB" id="A0A916K5X5"/>
<evidence type="ECO:0000256" key="2">
    <source>
        <dbReference type="ARBA" id="ARBA00022475"/>
    </source>
</evidence>
<evidence type="ECO:0000256" key="1">
    <source>
        <dbReference type="ARBA" id="ARBA00004651"/>
    </source>
</evidence>
<organism evidence="7 8">
    <name type="scientific">Paenibacillus solanacearum</name>
    <dbReference type="NCBI Taxonomy" id="2048548"/>
    <lineage>
        <taxon>Bacteria</taxon>
        <taxon>Bacillati</taxon>
        <taxon>Bacillota</taxon>
        <taxon>Bacilli</taxon>
        <taxon>Bacillales</taxon>
        <taxon>Paenibacillaceae</taxon>
        <taxon>Paenibacillus</taxon>
    </lineage>
</organism>
<evidence type="ECO:0000313" key="8">
    <source>
        <dbReference type="Proteomes" id="UP000693672"/>
    </source>
</evidence>
<dbReference type="GO" id="GO:0022857">
    <property type="term" value="F:transmembrane transporter activity"/>
    <property type="evidence" value="ECO:0007669"/>
    <property type="project" value="InterPro"/>
</dbReference>
<feature type="transmembrane region" description="Helical" evidence="6">
    <location>
        <begin position="43"/>
        <end position="65"/>
    </location>
</feature>
<reference evidence="7" key="1">
    <citation type="submission" date="2021-06" db="EMBL/GenBank/DDBJ databases">
        <authorList>
            <person name="Criscuolo A."/>
        </authorList>
    </citation>
    <scope>NUCLEOTIDE SEQUENCE</scope>
    <source>
        <strain evidence="7">CIP111600</strain>
    </source>
</reference>
<keyword evidence="4 6" id="KW-1133">Transmembrane helix</keyword>
<evidence type="ECO:0000256" key="3">
    <source>
        <dbReference type="ARBA" id="ARBA00022692"/>
    </source>
</evidence>
<comment type="caution">
    <text evidence="7">The sequence shown here is derived from an EMBL/GenBank/DDBJ whole genome shotgun (WGS) entry which is preliminary data.</text>
</comment>
<name>A0A916K5X5_9BACL</name>
<keyword evidence="8" id="KW-1185">Reference proteome</keyword>
<comment type="subcellular location">
    <subcellularLocation>
        <location evidence="1">Cell membrane</location>
        <topology evidence="1">Multi-pass membrane protein</topology>
    </subcellularLocation>
</comment>
<feature type="transmembrane region" description="Helical" evidence="6">
    <location>
        <begin position="100"/>
        <end position="117"/>
    </location>
</feature>
<keyword evidence="5 6" id="KW-0472">Membrane</keyword>
<evidence type="ECO:0000313" key="7">
    <source>
        <dbReference type="EMBL" id="CAG7636367.1"/>
    </source>
</evidence>
<dbReference type="InterPro" id="IPR000390">
    <property type="entry name" value="Small_drug/metabolite_transptr"/>
</dbReference>
<keyword evidence="3 6" id="KW-0812">Transmembrane</keyword>
<dbReference type="RefSeq" id="WP_218093490.1">
    <property type="nucleotide sequence ID" value="NZ_CAJVAS010000017.1"/>
</dbReference>
<evidence type="ECO:0000256" key="4">
    <source>
        <dbReference type="ARBA" id="ARBA00022989"/>
    </source>
</evidence>
<protein>
    <submittedName>
        <fullName evidence="7">4-amino-4-deoxy-L-arabinose-phosphoundecaprenol flippase subunit ArnE</fullName>
    </submittedName>
</protein>
<accession>A0A916K5X5</accession>
<gene>
    <name evidence="7" type="primary">arnE</name>
    <name evidence="7" type="ORF">PAESOLCIP111_03744</name>
</gene>
<proteinExistence type="predicted"/>
<evidence type="ECO:0000256" key="5">
    <source>
        <dbReference type="ARBA" id="ARBA00023136"/>
    </source>
</evidence>
<keyword evidence="2" id="KW-1003">Cell membrane</keyword>
<dbReference type="EMBL" id="CAJVAS010000017">
    <property type="protein sequence ID" value="CAG7636367.1"/>
    <property type="molecule type" value="Genomic_DNA"/>
</dbReference>
<dbReference type="Proteomes" id="UP000693672">
    <property type="component" value="Unassembled WGS sequence"/>
</dbReference>
<dbReference type="GO" id="GO:0005886">
    <property type="term" value="C:plasma membrane"/>
    <property type="evidence" value="ECO:0007669"/>
    <property type="project" value="UniProtKB-SubCell"/>
</dbReference>
<dbReference type="PANTHER" id="PTHR30561">
    <property type="entry name" value="SMR FAMILY PROTON-DEPENDENT DRUG EFFLUX TRANSPORTER SUGE"/>
    <property type="match status" value="1"/>
</dbReference>